<keyword evidence="3" id="KW-0808">Transferase</keyword>
<sequence>MPEVSSGGGCGACGRRHGADASCPTLVRADVRAGGTARPRCAPVVEAQDPLVGVRCGSFRLVRRLGRGGMGAVYLGEHVSIGSRVAVKVLHAHLTMYPELVQRFHAEARAVNLIGHENIVSIFDMDATPPRPYLIMEFLDGAPLSAWVGTPLAAGAVVSVLSQVCDALQAAHARGIVHRDLKPDNIFLVRRKRNAPFVKVLDFGIAKLADAHMPQTHAGIIVGTPEYMAPEQSLGRGVDGRADLYALGVIAYQLLTGRLPFNDEGLAAQLVAHQLRPPPPPSSVYPAVSAALEHVILRALAKKPEDRYASIAAFRNALQVALAEHVRVSARKTRPGGLAVLERAPAAPEMPTEGQSRGRPGADARAGQVPSSLAGTSQRRLAPAVPMAPRASLVEVPVQVVLRPGECPVRLRGSGLSRGGLFLHGGRVLPPLCSRLPVVLELASGPLSVMCEVVRVVPPAQARVWGMPTGFGVQFVEATAVLKAAVDALLQGEPVRVVPQVLPTEDPAVARLLETWRQRSAGDAYAVLALEPDSDMGTVRLRTREAWRSLESLEQHALTPPQRAQVDALRVRVREAAEALGATVQRALYDAWRGNHRGVAKCLEAGLTAEQLESLRREFLARRPQAMGTARIHFQSGGALERDGQLPQALDQYERGLKLAPLEVDMLQRYRRLRRVLGGRATAPTGHERARSP</sequence>
<evidence type="ECO:0000256" key="3">
    <source>
        <dbReference type="ARBA" id="ARBA00022679"/>
    </source>
</evidence>
<dbReference type="AlphaFoldDB" id="A0A511H7U1"/>
<name>A0A511H7U1_9BACT</name>
<dbReference type="Pfam" id="PF07238">
    <property type="entry name" value="PilZ"/>
    <property type="match status" value="1"/>
</dbReference>
<keyword evidence="5 12" id="KW-0418">Kinase</keyword>
<keyword evidence="4 8" id="KW-0547">Nucleotide-binding</keyword>
<dbReference type="InterPro" id="IPR000719">
    <property type="entry name" value="Prot_kinase_dom"/>
</dbReference>
<evidence type="ECO:0000256" key="7">
    <source>
        <dbReference type="PROSITE-ProRule" id="PRU00339"/>
    </source>
</evidence>
<dbReference type="Proteomes" id="UP000198717">
    <property type="component" value="Unassembled WGS sequence"/>
</dbReference>
<dbReference type="EMBL" id="BJVY01000005">
    <property type="protein sequence ID" value="GEL69602.1"/>
    <property type="molecule type" value="Genomic_DNA"/>
</dbReference>
<dbReference type="GO" id="GO:0035438">
    <property type="term" value="F:cyclic-di-GMP binding"/>
    <property type="evidence" value="ECO:0007669"/>
    <property type="project" value="InterPro"/>
</dbReference>
<reference evidence="11 14" key="2">
    <citation type="submission" date="2019-07" db="EMBL/GenBank/DDBJ databases">
        <title>Whole genome shotgun sequence of Myxococcus virescens NBRC 100334.</title>
        <authorList>
            <person name="Hosoyama A."/>
            <person name="Uohara A."/>
            <person name="Ohji S."/>
            <person name="Ichikawa N."/>
        </authorList>
    </citation>
    <scope>NUCLEOTIDE SEQUENCE [LARGE SCALE GENOMIC DNA]</scope>
    <source>
        <strain evidence="11 14">NBRC 100334</strain>
    </source>
</reference>
<evidence type="ECO:0000256" key="4">
    <source>
        <dbReference type="ARBA" id="ARBA00022741"/>
    </source>
</evidence>
<evidence type="ECO:0000256" key="2">
    <source>
        <dbReference type="ARBA" id="ARBA00022527"/>
    </source>
</evidence>
<evidence type="ECO:0000256" key="1">
    <source>
        <dbReference type="ARBA" id="ARBA00012513"/>
    </source>
</evidence>
<dbReference type="PANTHER" id="PTHR43289:SF6">
    <property type="entry name" value="SERINE_THREONINE-PROTEIN KINASE NEKL-3"/>
    <property type="match status" value="1"/>
</dbReference>
<feature type="region of interest" description="Disordered" evidence="9">
    <location>
        <begin position="342"/>
        <end position="381"/>
    </location>
</feature>
<dbReference type="PROSITE" id="PS50011">
    <property type="entry name" value="PROTEIN_KINASE_DOM"/>
    <property type="match status" value="1"/>
</dbReference>
<dbReference type="InterPro" id="IPR019734">
    <property type="entry name" value="TPR_rpt"/>
</dbReference>
<organism evidence="11 14">
    <name type="scientific">Myxococcus virescens</name>
    <dbReference type="NCBI Taxonomy" id="83456"/>
    <lineage>
        <taxon>Bacteria</taxon>
        <taxon>Pseudomonadati</taxon>
        <taxon>Myxococcota</taxon>
        <taxon>Myxococcia</taxon>
        <taxon>Myxococcales</taxon>
        <taxon>Cystobacterineae</taxon>
        <taxon>Myxococcaceae</taxon>
        <taxon>Myxococcus</taxon>
    </lineage>
</organism>
<evidence type="ECO:0000256" key="5">
    <source>
        <dbReference type="ARBA" id="ARBA00022777"/>
    </source>
</evidence>
<reference evidence="12 13" key="1">
    <citation type="submission" date="2016-10" db="EMBL/GenBank/DDBJ databases">
        <authorList>
            <person name="Varghese N."/>
            <person name="Submissions S."/>
        </authorList>
    </citation>
    <scope>NUCLEOTIDE SEQUENCE [LARGE SCALE GENOMIC DNA]</scope>
    <source>
        <strain evidence="12 13">DSM 2260</strain>
    </source>
</reference>
<evidence type="ECO:0000313" key="11">
    <source>
        <dbReference type="EMBL" id="GEL69602.1"/>
    </source>
</evidence>
<feature type="compositionally biased region" description="Polar residues" evidence="9">
    <location>
        <begin position="369"/>
        <end position="379"/>
    </location>
</feature>
<dbReference type="InterPro" id="IPR017441">
    <property type="entry name" value="Protein_kinase_ATP_BS"/>
</dbReference>
<keyword evidence="6 8" id="KW-0067">ATP-binding</keyword>
<dbReference type="PANTHER" id="PTHR43289">
    <property type="entry name" value="MITOGEN-ACTIVATED PROTEIN KINASE KINASE KINASE 20-RELATED"/>
    <property type="match status" value="1"/>
</dbReference>
<evidence type="ECO:0000313" key="14">
    <source>
        <dbReference type="Proteomes" id="UP000321224"/>
    </source>
</evidence>
<dbReference type="InterPro" id="IPR009875">
    <property type="entry name" value="PilZ_domain"/>
</dbReference>
<dbReference type="Gene3D" id="2.40.10.220">
    <property type="entry name" value="predicted glycosyltransferase like domains"/>
    <property type="match status" value="1"/>
</dbReference>
<dbReference type="GO" id="GO:0005524">
    <property type="term" value="F:ATP binding"/>
    <property type="evidence" value="ECO:0007669"/>
    <property type="project" value="UniProtKB-UniRule"/>
</dbReference>
<feature type="repeat" description="TPR" evidence="7">
    <location>
        <begin position="630"/>
        <end position="663"/>
    </location>
</feature>
<feature type="binding site" evidence="8">
    <location>
        <position position="88"/>
    </location>
    <ligand>
        <name>ATP</name>
        <dbReference type="ChEBI" id="CHEBI:30616"/>
    </ligand>
</feature>
<dbReference type="FunFam" id="1.10.510.10:FF:000021">
    <property type="entry name" value="Serine/threonine protein kinase"/>
    <property type="match status" value="1"/>
</dbReference>
<dbReference type="PROSITE" id="PS00107">
    <property type="entry name" value="PROTEIN_KINASE_ATP"/>
    <property type="match status" value="1"/>
</dbReference>
<dbReference type="SUPFAM" id="SSF56112">
    <property type="entry name" value="Protein kinase-like (PK-like)"/>
    <property type="match status" value="1"/>
</dbReference>
<evidence type="ECO:0000313" key="13">
    <source>
        <dbReference type="Proteomes" id="UP000198717"/>
    </source>
</evidence>
<dbReference type="Gene3D" id="3.30.200.20">
    <property type="entry name" value="Phosphorylase Kinase, domain 1"/>
    <property type="match status" value="1"/>
</dbReference>
<comment type="caution">
    <text evidence="11">The sequence shown here is derived from an EMBL/GenBank/DDBJ whole genome shotgun (WGS) entry which is preliminary data.</text>
</comment>
<proteinExistence type="predicted"/>
<dbReference type="EC" id="2.7.11.1" evidence="1"/>
<feature type="domain" description="Protein kinase" evidence="10">
    <location>
        <begin position="59"/>
        <end position="328"/>
    </location>
</feature>
<dbReference type="EMBL" id="FNAJ01000001">
    <property type="protein sequence ID" value="SDD26979.1"/>
    <property type="molecule type" value="Genomic_DNA"/>
</dbReference>
<dbReference type="RefSeq" id="WP_186817699.1">
    <property type="nucleotide sequence ID" value="NZ_BJVY01000005.1"/>
</dbReference>
<dbReference type="PROSITE" id="PS00108">
    <property type="entry name" value="PROTEIN_KINASE_ST"/>
    <property type="match status" value="1"/>
</dbReference>
<gene>
    <name evidence="11" type="ORF">MVI01_13860</name>
    <name evidence="12" type="ORF">SAMN04488504_101204</name>
</gene>
<evidence type="ECO:0000256" key="9">
    <source>
        <dbReference type="SAM" id="MobiDB-lite"/>
    </source>
</evidence>
<evidence type="ECO:0000256" key="6">
    <source>
        <dbReference type="ARBA" id="ARBA00022840"/>
    </source>
</evidence>
<evidence type="ECO:0000256" key="8">
    <source>
        <dbReference type="PROSITE-ProRule" id="PRU10141"/>
    </source>
</evidence>
<keyword evidence="7" id="KW-0802">TPR repeat</keyword>
<dbReference type="InterPro" id="IPR008271">
    <property type="entry name" value="Ser/Thr_kinase_AS"/>
</dbReference>
<accession>A0A511H7U1</accession>
<dbReference type="InterPro" id="IPR011009">
    <property type="entry name" value="Kinase-like_dom_sf"/>
</dbReference>
<dbReference type="Proteomes" id="UP000321224">
    <property type="component" value="Unassembled WGS sequence"/>
</dbReference>
<dbReference type="Pfam" id="PF00069">
    <property type="entry name" value="Pkinase"/>
    <property type="match status" value="1"/>
</dbReference>
<evidence type="ECO:0000259" key="10">
    <source>
        <dbReference type="PROSITE" id="PS50011"/>
    </source>
</evidence>
<evidence type="ECO:0000313" key="12">
    <source>
        <dbReference type="EMBL" id="SDD26979.1"/>
    </source>
</evidence>
<dbReference type="GO" id="GO:0004674">
    <property type="term" value="F:protein serine/threonine kinase activity"/>
    <property type="evidence" value="ECO:0007669"/>
    <property type="project" value="UniProtKB-KW"/>
</dbReference>
<dbReference type="Gene3D" id="1.10.510.10">
    <property type="entry name" value="Transferase(Phosphotransferase) domain 1"/>
    <property type="match status" value="1"/>
</dbReference>
<keyword evidence="2 12" id="KW-0723">Serine/threonine-protein kinase</keyword>
<dbReference type="SMART" id="SM00220">
    <property type="entry name" value="S_TKc"/>
    <property type="match status" value="1"/>
</dbReference>
<dbReference type="PROSITE" id="PS50005">
    <property type="entry name" value="TPR"/>
    <property type="match status" value="1"/>
</dbReference>
<protein>
    <recommendedName>
        <fullName evidence="1">non-specific serine/threonine protein kinase</fullName>
        <ecNumber evidence="1">2.7.11.1</ecNumber>
    </recommendedName>
</protein>
<keyword evidence="13" id="KW-1185">Reference proteome</keyword>
<dbReference type="CDD" id="cd14014">
    <property type="entry name" value="STKc_PknB_like"/>
    <property type="match status" value="1"/>
</dbReference>